<evidence type="ECO:0000313" key="3">
    <source>
        <dbReference type="Proteomes" id="UP000198882"/>
    </source>
</evidence>
<dbReference type="GO" id="GO:0005198">
    <property type="term" value="F:structural molecule activity"/>
    <property type="evidence" value="ECO:0007669"/>
    <property type="project" value="InterPro"/>
</dbReference>
<dbReference type="EMBL" id="FNFE01000007">
    <property type="protein sequence ID" value="SDK85104.1"/>
    <property type="molecule type" value="Genomic_DNA"/>
</dbReference>
<keyword evidence="2" id="KW-0282">Flagellum</keyword>
<sequence>MGFSTSGATAVLLVGLLVAVGIAYPVLQGAQEARLTAIDDRDDRALDLRNSDIELEEATYDISSDDEGGDDEDENGDDEYTLMVNVTNTGSTTLSVPATDLLVDGIYQPVGEDETDVDGTAGRDLWQPGETLTFTVELDESDDPPKRVKIVTEHGIAETTTEVTDVE</sequence>
<dbReference type="AlphaFoldDB" id="A0A1G9F9Q2"/>
<organism evidence="2 3">
    <name type="scientific">Natronorubrum texcoconense</name>
    <dbReference type="NCBI Taxonomy" id="1095776"/>
    <lineage>
        <taxon>Archaea</taxon>
        <taxon>Methanobacteriati</taxon>
        <taxon>Methanobacteriota</taxon>
        <taxon>Stenosarchaea group</taxon>
        <taxon>Halobacteria</taxon>
        <taxon>Halobacteriales</taxon>
        <taxon>Natrialbaceae</taxon>
        <taxon>Natronorubrum</taxon>
    </lineage>
</organism>
<protein>
    <submittedName>
        <fullName evidence="2">Flagellar protein FlaF</fullName>
    </submittedName>
</protein>
<evidence type="ECO:0000256" key="1">
    <source>
        <dbReference type="SAM" id="MobiDB-lite"/>
    </source>
</evidence>
<proteinExistence type="predicted"/>
<dbReference type="OrthoDB" id="62189at2157"/>
<dbReference type="GO" id="GO:0097588">
    <property type="term" value="P:archaeal or bacterial-type flagellum-dependent cell motility"/>
    <property type="evidence" value="ECO:0007669"/>
    <property type="project" value="InterPro"/>
</dbReference>
<gene>
    <name evidence="2" type="ORF">SAMN04515672_4141</name>
</gene>
<feature type="region of interest" description="Disordered" evidence="1">
    <location>
        <begin position="57"/>
        <end position="78"/>
    </location>
</feature>
<evidence type="ECO:0000313" key="2">
    <source>
        <dbReference type="EMBL" id="SDK85104.1"/>
    </source>
</evidence>
<keyword evidence="3" id="KW-1185">Reference proteome</keyword>
<dbReference type="InterPro" id="IPR002774">
    <property type="entry name" value="Flagellin_arc-type"/>
</dbReference>
<dbReference type="STRING" id="1095776.SAMN04515672_4141"/>
<name>A0A1G9F9Q2_9EURY</name>
<keyword evidence="2" id="KW-0966">Cell projection</keyword>
<keyword evidence="2" id="KW-0969">Cilium</keyword>
<reference evidence="3" key="1">
    <citation type="submission" date="2016-10" db="EMBL/GenBank/DDBJ databases">
        <authorList>
            <person name="Varghese N."/>
            <person name="Submissions S."/>
        </authorList>
    </citation>
    <scope>NUCLEOTIDE SEQUENCE [LARGE SCALE GENOMIC DNA]</scope>
    <source>
        <strain evidence="3">B4,CECT 8067,JCM 17497</strain>
    </source>
</reference>
<dbReference type="PANTHER" id="PTHR42200:SF2">
    <property type="entry name" value="ARCHAEAL FLAGELLA-RELATED PROTEIN F"/>
    <property type="match status" value="1"/>
</dbReference>
<dbReference type="Pfam" id="PF01917">
    <property type="entry name" value="Flagellin_arch-type"/>
    <property type="match status" value="1"/>
</dbReference>
<dbReference type="Proteomes" id="UP000198882">
    <property type="component" value="Unassembled WGS sequence"/>
</dbReference>
<dbReference type="PANTHER" id="PTHR42200">
    <property type="entry name" value="ARCHAEAL FLAGELLA-RELATED PROTEIN F-RELATED"/>
    <property type="match status" value="1"/>
</dbReference>
<dbReference type="RefSeq" id="WP_090311237.1">
    <property type="nucleotide sequence ID" value="NZ_FNFE01000007.1"/>
</dbReference>
<accession>A0A1G9F9Q2</accession>